<accession>A0A8B7NWU7</accession>
<keyword evidence="4" id="KW-0479">Metal-binding</keyword>
<feature type="signal peptide" evidence="8">
    <location>
        <begin position="1"/>
        <end position="20"/>
    </location>
</feature>
<evidence type="ECO:0000256" key="5">
    <source>
        <dbReference type="ARBA" id="ARBA00022801"/>
    </source>
</evidence>
<evidence type="ECO:0000313" key="11">
    <source>
        <dbReference type="Proteomes" id="UP000694843"/>
    </source>
</evidence>
<feature type="domain" description="Peptidase M13 N-terminal" evidence="10">
    <location>
        <begin position="69"/>
        <end position="466"/>
    </location>
</feature>
<sequence>MRVVSASVLMVLLAATLAAAAPKKQGSDYKPLPSVKKNINGRAVEVCTTPECTLSAAAIIEALDLTVDPCDDFYQFACGGWAAKNPVPDSSSSWSQFSVLDDQLSNAISKILVEPVDVQEPAPINQAKWLYAQCIDEAAIESAGTTPLTDILAENGGWPMASGSWVSALFNWEFTVAYGRRDYGYSTLLDVWVFADEKSTSETALYLDQTSLGMPRSVLTDQSNYEERFQAYKTYIKTTAQIIAADLGETVDEAALDQQVEDLVAFEVELAAITTPSEDRRDIERMYNPMTIADLDGLMTGFTVSWLSVLNFMFANVGITLESSSRIIVQEIEYIQKLGDLLAVTDQRVVANYLLWRFVKDLGDDTNAAMRDASFQYNKVASGVSVQRSRTDVCADETNSLMGMAVGYKYVAQYFSAQAKNESNYLVEDLRTAFKDLLTVNEWMDDETKPLALEKADAINKFIGYPDWYEEPNGLEDYYVLLTGITASSSHFENIKAARLWWSSTELDDLGAPTDKQQWFMSPTTVNAYYEPEFNSITFPAGILQPVFYRANTLQAINYGAIGQVMGHEITHGFDDQGSQYDKDGNAIPWWSNATQQAFKEKAQCVIDQYESYTVPEIDYLLPGAHVNGINTQGENIADNGGLREAYLAYQLYVQDHGVEPLLPGLEQFSPNQIFFLSNANVWCTSITDEGLLNQILVDPHSPHQFRVIGPMSNMAEFSSEFQCPLGSKMNPANKCIVW</sequence>
<dbReference type="OrthoDB" id="6475849at2759"/>
<comment type="similarity">
    <text evidence="2">Belongs to the peptidase M13 family.</text>
</comment>
<comment type="cofactor">
    <cofactor evidence="1">
        <name>Zn(2+)</name>
        <dbReference type="ChEBI" id="CHEBI:29105"/>
    </cofactor>
</comment>
<dbReference type="KEGG" id="hazt:108674754"/>
<dbReference type="InterPro" id="IPR042089">
    <property type="entry name" value="Peptidase_M13_dom_2"/>
</dbReference>
<reference evidence="12" key="1">
    <citation type="submission" date="2025-08" db="UniProtKB">
        <authorList>
            <consortium name="RefSeq"/>
        </authorList>
    </citation>
    <scope>IDENTIFICATION</scope>
    <source>
        <tissue evidence="12">Whole organism</tissue>
    </source>
</reference>
<dbReference type="InterPro" id="IPR008753">
    <property type="entry name" value="Peptidase_M13_N"/>
</dbReference>
<evidence type="ECO:0000256" key="2">
    <source>
        <dbReference type="ARBA" id="ARBA00007357"/>
    </source>
</evidence>
<dbReference type="PANTHER" id="PTHR11733">
    <property type="entry name" value="ZINC METALLOPROTEASE FAMILY M13 NEPRILYSIN-RELATED"/>
    <property type="match status" value="1"/>
</dbReference>
<dbReference type="InterPro" id="IPR024079">
    <property type="entry name" value="MetalloPept_cat_dom_sf"/>
</dbReference>
<evidence type="ECO:0000256" key="6">
    <source>
        <dbReference type="ARBA" id="ARBA00022833"/>
    </source>
</evidence>
<gene>
    <name evidence="12" type="primary">LOC108674754</name>
</gene>
<dbReference type="InterPro" id="IPR000718">
    <property type="entry name" value="Peptidase_M13"/>
</dbReference>
<evidence type="ECO:0000256" key="7">
    <source>
        <dbReference type="ARBA" id="ARBA00023049"/>
    </source>
</evidence>
<dbReference type="PANTHER" id="PTHR11733:SF237">
    <property type="entry name" value="NEPRILYSIN-LIKE 4"/>
    <property type="match status" value="1"/>
</dbReference>
<evidence type="ECO:0000259" key="9">
    <source>
        <dbReference type="Pfam" id="PF01431"/>
    </source>
</evidence>
<organism evidence="11 12">
    <name type="scientific">Hyalella azteca</name>
    <name type="common">Amphipod</name>
    <dbReference type="NCBI Taxonomy" id="294128"/>
    <lineage>
        <taxon>Eukaryota</taxon>
        <taxon>Metazoa</taxon>
        <taxon>Ecdysozoa</taxon>
        <taxon>Arthropoda</taxon>
        <taxon>Crustacea</taxon>
        <taxon>Multicrustacea</taxon>
        <taxon>Malacostraca</taxon>
        <taxon>Eumalacostraca</taxon>
        <taxon>Peracarida</taxon>
        <taxon>Amphipoda</taxon>
        <taxon>Senticaudata</taxon>
        <taxon>Talitrida</taxon>
        <taxon>Talitroidea</taxon>
        <taxon>Hyalellidae</taxon>
        <taxon>Hyalella</taxon>
    </lineage>
</organism>
<dbReference type="GO" id="GO:0016485">
    <property type="term" value="P:protein processing"/>
    <property type="evidence" value="ECO:0007669"/>
    <property type="project" value="TreeGrafter"/>
</dbReference>
<dbReference type="Gene3D" id="3.40.390.10">
    <property type="entry name" value="Collagenase (Catalytic Domain)"/>
    <property type="match status" value="1"/>
</dbReference>
<dbReference type="Gene3D" id="1.10.1380.10">
    <property type="entry name" value="Neutral endopeptidase , domain2"/>
    <property type="match status" value="1"/>
</dbReference>
<dbReference type="GO" id="GO:0005886">
    <property type="term" value="C:plasma membrane"/>
    <property type="evidence" value="ECO:0007669"/>
    <property type="project" value="TreeGrafter"/>
</dbReference>
<keyword evidence="11" id="KW-1185">Reference proteome</keyword>
<keyword evidence="6" id="KW-0862">Zinc</keyword>
<dbReference type="RefSeq" id="XP_018018212.1">
    <property type="nucleotide sequence ID" value="XM_018162723.2"/>
</dbReference>
<feature type="chain" id="PRO_5034099040" evidence="8">
    <location>
        <begin position="21"/>
        <end position="739"/>
    </location>
</feature>
<dbReference type="PROSITE" id="PS51885">
    <property type="entry name" value="NEPRILYSIN"/>
    <property type="match status" value="1"/>
</dbReference>
<keyword evidence="8" id="KW-0732">Signal</keyword>
<evidence type="ECO:0000256" key="3">
    <source>
        <dbReference type="ARBA" id="ARBA00022670"/>
    </source>
</evidence>
<dbReference type="GO" id="GO:0046872">
    <property type="term" value="F:metal ion binding"/>
    <property type="evidence" value="ECO:0007669"/>
    <property type="project" value="UniProtKB-KW"/>
</dbReference>
<feature type="domain" description="Peptidase M13 C-terminal" evidence="9">
    <location>
        <begin position="527"/>
        <end position="736"/>
    </location>
</feature>
<evidence type="ECO:0000256" key="1">
    <source>
        <dbReference type="ARBA" id="ARBA00001947"/>
    </source>
</evidence>
<evidence type="ECO:0000259" key="10">
    <source>
        <dbReference type="Pfam" id="PF05649"/>
    </source>
</evidence>
<dbReference type="Pfam" id="PF05649">
    <property type="entry name" value="Peptidase_M13_N"/>
    <property type="match status" value="1"/>
</dbReference>
<dbReference type="GeneID" id="108674754"/>
<dbReference type="InterPro" id="IPR018497">
    <property type="entry name" value="Peptidase_M13_C"/>
</dbReference>
<name>A0A8B7NWU7_HYAAZ</name>
<dbReference type="SUPFAM" id="SSF55486">
    <property type="entry name" value="Metalloproteases ('zincins'), catalytic domain"/>
    <property type="match status" value="1"/>
</dbReference>
<evidence type="ECO:0000256" key="8">
    <source>
        <dbReference type="SAM" id="SignalP"/>
    </source>
</evidence>
<dbReference type="GO" id="GO:0004222">
    <property type="term" value="F:metalloendopeptidase activity"/>
    <property type="evidence" value="ECO:0007669"/>
    <property type="project" value="InterPro"/>
</dbReference>
<keyword evidence="3" id="KW-0645">Protease</keyword>
<dbReference type="OMA" id="NIWCESI"/>
<dbReference type="Pfam" id="PF01431">
    <property type="entry name" value="Peptidase_M13"/>
    <property type="match status" value="1"/>
</dbReference>
<keyword evidence="5" id="KW-0378">Hydrolase</keyword>
<dbReference type="PRINTS" id="PR00786">
    <property type="entry name" value="NEPRILYSIN"/>
</dbReference>
<evidence type="ECO:0000313" key="12">
    <source>
        <dbReference type="RefSeq" id="XP_018018212.1"/>
    </source>
</evidence>
<dbReference type="CDD" id="cd08662">
    <property type="entry name" value="M13"/>
    <property type="match status" value="1"/>
</dbReference>
<protein>
    <submittedName>
        <fullName evidence="12">Neprilysin-11</fullName>
    </submittedName>
</protein>
<dbReference type="AlphaFoldDB" id="A0A8B7NWU7"/>
<evidence type="ECO:0000256" key="4">
    <source>
        <dbReference type="ARBA" id="ARBA00022723"/>
    </source>
</evidence>
<keyword evidence="7" id="KW-0482">Metalloprotease</keyword>
<dbReference type="Proteomes" id="UP000694843">
    <property type="component" value="Unplaced"/>
</dbReference>
<proteinExistence type="inferred from homology"/>